<protein>
    <recommendedName>
        <fullName evidence="4">Protein LURP-one-related 10-like</fullName>
    </recommendedName>
</protein>
<sequence>MLAGTSYPAPPMQSPGAVNVISPHFCVGYPVDLTVVRKVMTLSEGSFGIADVNGNIIFSVKGKLLSLHDRRVLVDAGGNPIVTFQQKFLSAHRRWQVFRGESTSANDLLFSVKKSSVFQFKTNLEVFLAYNTKEELCDFRIEGSWMERSCVIYAGNSNAIIGQMHKKHTAQSILLGKETFGVTVYPNVDYAFVVALVVILHEINEDRSGED</sequence>
<comment type="similarity">
    <text evidence="1">Belongs to the LOR family.</text>
</comment>
<keyword evidence="3" id="KW-1185">Reference proteome</keyword>
<organism evidence="2 3">
    <name type="scientific">Rehmannia glutinosa</name>
    <name type="common">Chinese foxglove</name>
    <dbReference type="NCBI Taxonomy" id="99300"/>
    <lineage>
        <taxon>Eukaryota</taxon>
        <taxon>Viridiplantae</taxon>
        <taxon>Streptophyta</taxon>
        <taxon>Embryophyta</taxon>
        <taxon>Tracheophyta</taxon>
        <taxon>Spermatophyta</taxon>
        <taxon>Magnoliopsida</taxon>
        <taxon>eudicotyledons</taxon>
        <taxon>Gunneridae</taxon>
        <taxon>Pentapetalae</taxon>
        <taxon>asterids</taxon>
        <taxon>lamiids</taxon>
        <taxon>Lamiales</taxon>
        <taxon>Orobanchaceae</taxon>
        <taxon>Rehmannieae</taxon>
        <taxon>Rehmannia</taxon>
    </lineage>
</organism>
<dbReference type="SUPFAM" id="SSF54518">
    <property type="entry name" value="Tubby C-terminal domain-like"/>
    <property type="match status" value="1"/>
</dbReference>
<dbReference type="Proteomes" id="UP001318860">
    <property type="component" value="Unassembled WGS sequence"/>
</dbReference>
<evidence type="ECO:0000313" key="2">
    <source>
        <dbReference type="EMBL" id="KAK6164782.1"/>
    </source>
</evidence>
<proteinExistence type="inferred from homology"/>
<evidence type="ECO:0000313" key="3">
    <source>
        <dbReference type="Proteomes" id="UP001318860"/>
    </source>
</evidence>
<gene>
    <name evidence="2" type="ORF">DH2020_001646</name>
</gene>
<comment type="caution">
    <text evidence="2">The sequence shown here is derived from an EMBL/GenBank/DDBJ whole genome shotgun (WGS) entry which is preliminary data.</text>
</comment>
<reference evidence="2 3" key="1">
    <citation type="journal article" date="2021" name="Comput. Struct. Biotechnol. J.">
        <title>De novo genome assembly of the potent medicinal plant Rehmannia glutinosa using nanopore technology.</title>
        <authorList>
            <person name="Ma L."/>
            <person name="Dong C."/>
            <person name="Song C."/>
            <person name="Wang X."/>
            <person name="Zheng X."/>
            <person name="Niu Y."/>
            <person name="Chen S."/>
            <person name="Feng W."/>
        </authorList>
    </citation>
    <scope>NUCLEOTIDE SEQUENCE [LARGE SCALE GENOMIC DNA]</scope>
    <source>
        <strain evidence="2">DH-2019</strain>
    </source>
</reference>
<dbReference type="PANTHER" id="PTHR31087">
    <property type="match status" value="1"/>
</dbReference>
<dbReference type="InterPro" id="IPR007612">
    <property type="entry name" value="LOR"/>
</dbReference>
<dbReference type="InterPro" id="IPR038595">
    <property type="entry name" value="LOR_sf"/>
</dbReference>
<dbReference type="InterPro" id="IPR025659">
    <property type="entry name" value="Tubby-like_C"/>
</dbReference>
<evidence type="ECO:0008006" key="4">
    <source>
        <dbReference type="Google" id="ProtNLM"/>
    </source>
</evidence>
<evidence type="ECO:0000256" key="1">
    <source>
        <dbReference type="ARBA" id="ARBA00005437"/>
    </source>
</evidence>
<dbReference type="Gene3D" id="2.40.160.200">
    <property type="entry name" value="LURP1-related"/>
    <property type="match status" value="1"/>
</dbReference>
<dbReference type="Pfam" id="PF04525">
    <property type="entry name" value="LOR"/>
    <property type="match status" value="1"/>
</dbReference>
<dbReference type="EMBL" id="JABTTQ020000001">
    <property type="protein sequence ID" value="KAK6164782.1"/>
    <property type="molecule type" value="Genomic_DNA"/>
</dbReference>
<name>A0ABR0XZY4_REHGL</name>
<dbReference type="PANTHER" id="PTHR31087:SF58">
    <property type="entry name" value="OS07G0230700 PROTEIN"/>
    <property type="match status" value="1"/>
</dbReference>
<accession>A0ABR0XZY4</accession>